<dbReference type="STRING" id="246786.GS18_0218375"/>
<dbReference type="InterPro" id="IPR036812">
    <property type="entry name" value="NAD(P)_OxRdtase_dom_sf"/>
</dbReference>
<dbReference type="GO" id="GO:0016491">
    <property type="term" value="F:oxidoreductase activity"/>
    <property type="evidence" value="ECO:0007669"/>
    <property type="project" value="InterPro"/>
</dbReference>
<dbReference type="CDD" id="cd19095">
    <property type="entry name" value="AKR_PA4992-like"/>
    <property type="match status" value="1"/>
</dbReference>
<name>A0A084GKT8_METID</name>
<dbReference type="OrthoDB" id="9773828at2"/>
<dbReference type="InterPro" id="IPR020471">
    <property type="entry name" value="AKR"/>
</dbReference>
<protein>
    <submittedName>
        <fullName evidence="2">Aldo/keto reductase</fullName>
    </submittedName>
</protein>
<organism evidence="2 3">
    <name type="scientific">Metabacillus indicus</name>
    <name type="common">Bacillus indicus</name>
    <dbReference type="NCBI Taxonomy" id="246786"/>
    <lineage>
        <taxon>Bacteria</taxon>
        <taxon>Bacillati</taxon>
        <taxon>Bacillota</taxon>
        <taxon>Bacilli</taxon>
        <taxon>Bacillales</taxon>
        <taxon>Bacillaceae</taxon>
        <taxon>Metabacillus</taxon>
    </lineage>
</organism>
<dbReference type="PANTHER" id="PTHR43312">
    <property type="entry name" value="D-THREO-ALDOSE 1-DEHYDROGENASE"/>
    <property type="match status" value="1"/>
</dbReference>
<reference evidence="2 3" key="1">
    <citation type="journal article" date="2005" name="Int. J. Syst. Evol. Microbiol.">
        <title>Bacillus cibi sp. nov., isolated from jeotgal, a traditional Korean fermented seafood.</title>
        <authorList>
            <person name="Yoon J.H."/>
            <person name="Lee C.H."/>
            <person name="Oh T.K."/>
        </authorList>
    </citation>
    <scope>NUCLEOTIDE SEQUENCE [LARGE SCALE GENOMIC DNA]</scope>
    <source>
        <strain evidence="2 3">DSM 16189</strain>
    </source>
</reference>
<dbReference type="SUPFAM" id="SSF51430">
    <property type="entry name" value="NAD(P)-linked oxidoreductase"/>
    <property type="match status" value="1"/>
</dbReference>
<dbReference type="Gene3D" id="3.20.20.100">
    <property type="entry name" value="NADP-dependent oxidoreductase domain"/>
    <property type="match status" value="1"/>
</dbReference>
<sequence>MERRAFGKTDMMVSVLGFGAAEIGFSNASEETVDRLLGTALDAGLNVIDTAECYNTSEELIGKTMSHRRDDFYLFTKCGHTSGLDGEDWNPSMLEESIDRSLKRLKTDYVDTIHLHSCSEDILRQGDVIDVLKRAKEKGKTRYIGYSGDHTDALYAIKTGAFDTFETSVSIADQEAVDLTIPEAVKRGMGIIAKRPIANVAWNYSEKPENGYYQEYWERFNELDYPFLKGELPEAVEKALRFTLTVPDVHTAIVGTAKPDRWIQNAKLAAKGNLSEKEYNQIRDLYNRAAKKEWAGQV</sequence>
<dbReference type="InterPro" id="IPR053135">
    <property type="entry name" value="AKR2_Oxidoreductase"/>
</dbReference>
<dbReference type="PANTHER" id="PTHR43312:SF1">
    <property type="entry name" value="NADP-DEPENDENT OXIDOREDUCTASE DOMAIN-CONTAINING PROTEIN"/>
    <property type="match status" value="1"/>
</dbReference>
<comment type="caution">
    <text evidence="2">The sequence shown here is derived from an EMBL/GenBank/DDBJ whole genome shotgun (WGS) entry which is preliminary data.</text>
</comment>
<accession>A0A084GKT8</accession>
<dbReference type="EMBL" id="JNVC02000015">
    <property type="protein sequence ID" value="KEZ47950.1"/>
    <property type="molecule type" value="Genomic_DNA"/>
</dbReference>
<dbReference type="InterPro" id="IPR023210">
    <property type="entry name" value="NADP_OxRdtase_dom"/>
</dbReference>
<dbReference type="PRINTS" id="PR00069">
    <property type="entry name" value="ALDKETRDTASE"/>
</dbReference>
<evidence type="ECO:0000313" key="2">
    <source>
        <dbReference type="EMBL" id="KEZ47950.1"/>
    </source>
</evidence>
<keyword evidence="3" id="KW-1185">Reference proteome</keyword>
<proteinExistence type="predicted"/>
<gene>
    <name evidence="2" type="ORF">GS18_0218375</name>
</gene>
<dbReference type="AlphaFoldDB" id="A0A084GKT8"/>
<dbReference type="Proteomes" id="UP000028549">
    <property type="component" value="Unassembled WGS sequence"/>
</dbReference>
<feature type="domain" description="NADP-dependent oxidoreductase" evidence="1">
    <location>
        <begin position="16"/>
        <end position="286"/>
    </location>
</feature>
<evidence type="ECO:0000259" key="1">
    <source>
        <dbReference type="Pfam" id="PF00248"/>
    </source>
</evidence>
<dbReference type="RefSeq" id="WP_029566699.1">
    <property type="nucleotide sequence ID" value="NZ_JNVC02000015.1"/>
</dbReference>
<dbReference type="Pfam" id="PF00248">
    <property type="entry name" value="Aldo_ket_red"/>
    <property type="match status" value="1"/>
</dbReference>
<evidence type="ECO:0000313" key="3">
    <source>
        <dbReference type="Proteomes" id="UP000028549"/>
    </source>
</evidence>